<dbReference type="GO" id="GO:0009236">
    <property type="term" value="P:cobalamin biosynthetic process"/>
    <property type="evidence" value="ECO:0007669"/>
    <property type="project" value="UniProtKB-UniPathway"/>
</dbReference>
<dbReference type="EMBL" id="CP003096">
    <property type="protein sequence ID" value="AER65894.1"/>
    <property type="molecule type" value="Genomic_DNA"/>
</dbReference>
<name>G7V5Y9_THELD</name>
<feature type="binding site" evidence="19">
    <location>
        <begin position="53"/>
        <end position="56"/>
    </location>
    <ligand>
        <name>GTP</name>
        <dbReference type="ChEBI" id="CHEBI:37565"/>
    </ligand>
</feature>
<comment type="catalytic activity">
    <reaction evidence="1">
        <text>adenosylcob(III)inamide + ATP = adenosylcob(III)inamide phosphate + ADP + H(+)</text>
        <dbReference type="Rhea" id="RHEA:15769"/>
        <dbReference type="ChEBI" id="CHEBI:2480"/>
        <dbReference type="ChEBI" id="CHEBI:15378"/>
        <dbReference type="ChEBI" id="CHEBI:30616"/>
        <dbReference type="ChEBI" id="CHEBI:58502"/>
        <dbReference type="ChEBI" id="CHEBI:456216"/>
        <dbReference type="EC" id="2.7.1.156"/>
    </reaction>
</comment>
<keyword evidence="10" id="KW-0169">Cobalamin biosynthesis</keyword>
<evidence type="ECO:0000256" key="5">
    <source>
        <dbReference type="ARBA" id="ARBA00004692"/>
    </source>
</evidence>
<evidence type="ECO:0000256" key="2">
    <source>
        <dbReference type="ARBA" id="ARBA00000711"/>
    </source>
</evidence>
<comment type="similarity">
    <text evidence="7">Belongs to the CobU/CobP family.</text>
</comment>
<keyword evidence="21" id="KW-1185">Reference proteome</keyword>
<keyword evidence="11 20" id="KW-0808">Transferase</keyword>
<organism evidence="20 21">
    <name type="scientific">Thermovirga lienii (strain ATCC BAA-1197 / DSM 17291 / Cas60314)</name>
    <dbReference type="NCBI Taxonomy" id="580340"/>
    <lineage>
        <taxon>Bacteria</taxon>
        <taxon>Thermotogati</taxon>
        <taxon>Synergistota</taxon>
        <taxon>Synergistia</taxon>
        <taxon>Synergistales</taxon>
        <taxon>Thermovirgaceae</taxon>
        <taxon>Thermovirga</taxon>
    </lineage>
</organism>
<dbReference type="HOGENOM" id="CLU_094161_0_1_0"/>
<reference evidence="20 21" key="2">
    <citation type="journal article" date="2012" name="Stand. Genomic Sci.">
        <title>Genome sequence of the moderately thermophilic, amino-acid-degrading and sulfur-reducing bacterium Thermovirga lienii type strain (Cas60314(T)).</title>
        <authorList>
            <person name="Goker M."/>
            <person name="Saunders E."/>
            <person name="Lapidus A."/>
            <person name="Nolan M."/>
            <person name="Lucas S."/>
            <person name="Hammon N."/>
            <person name="Deshpande S."/>
            <person name="Cheng J.F."/>
            <person name="Han C."/>
            <person name="Tapia R."/>
            <person name="Goodwin L.A."/>
            <person name="Pitluck S."/>
            <person name="Liolios K."/>
            <person name="Mavromatis K."/>
            <person name="Pagani I."/>
            <person name="Ivanova N."/>
            <person name="Mikhailova N."/>
            <person name="Pati A."/>
            <person name="Chen A."/>
            <person name="Palaniappan K."/>
            <person name="Land M."/>
            <person name="Chang Y.J."/>
            <person name="Jeffries C.D."/>
            <person name="Brambilla E.M."/>
            <person name="Rohde M."/>
            <person name="Spring S."/>
            <person name="Detter J.C."/>
            <person name="Woyke T."/>
            <person name="Bristow J."/>
            <person name="Eisen J.A."/>
            <person name="Markowitz V."/>
            <person name="Hugenholtz P."/>
            <person name="Kyrpides N.C."/>
            <person name="Klenk H.P."/>
        </authorList>
    </citation>
    <scope>NUCLEOTIDE SEQUENCE [LARGE SCALE GENOMIC DNA]</scope>
    <source>
        <strain evidence="21">ATCC BAA-1197 / DSM 17291 / Cas60314</strain>
    </source>
</reference>
<comment type="pathway">
    <text evidence="6">Cofactor biosynthesis; adenosylcobalamin biosynthesis; adenosylcobalamin from cob(II)yrinate a,c-diamide: step 5/7.</text>
</comment>
<evidence type="ECO:0000256" key="4">
    <source>
        <dbReference type="ARBA" id="ARBA00003889"/>
    </source>
</evidence>
<evidence type="ECO:0000256" key="18">
    <source>
        <dbReference type="PIRSR" id="PIRSR006135-1"/>
    </source>
</evidence>
<evidence type="ECO:0000256" key="11">
    <source>
        <dbReference type="ARBA" id="ARBA00022679"/>
    </source>
</evidence>
<dbReference type="OrthoDB" id="9799422at2"/>
<dbReference type="CDD" id="cd00544">
    <property type="entry name" value="CobU"/>
    <property type="match status" value="1"/>
</dbReference>
<evidence type="ECO:0000256" key="9">
    <source>
        <dbReference type="ARBA" id="ARBA00012523"/>
    </source>
</evidence>
<dbReference type="STRING" id="580340.Tlie_0148"/>
<comment type="function">
    <text evidence="4">Catalyzes ATP-dependent phosphorylation of adenosylcobinamide and addition of GMP to adenosylcobinamide phosphate.</text>
</comment>
<dbReference type="AlphaFoldDB" id="G7V5Y9"/>
<evidence type="ECO:0000256" key="12">
    <source>
        <dbReference type="ARBA" id="ARBA00022741"/>
    </source>
</evidence>
<evidence type="ECO:0000256" key="7">
    <source>
        <dbReference type="ARBA" id="ARBA00007490"/>
    </source>
</evidence>
<dbReference type="PANTHER" id="PTHR34848:SF1">
    <property type="entry name" value="BIFUNCTIONAL ADENOSYLCOBALAMIN BIOSYNTHESIS PROTEIN COBU"/>
    <property type="match status" value="1"/>
</dbReference>
<dbReference type="Pfam" id="PF02283">
    <property type="entry name" value="CobU"/>
    <property type="match status" value="1"/>
</dbReference>
<evidence type="ECO:0000256" key="1">
    <source>
        <dbReference type="ARBA" id="ARBA00000312"/>
    </source>
</evidence>
<dbReference type="GO" id="GO:0005524">
    <property type="term" value="F:ATP binding"/>
    <property type="evidence" value="ECO:0007669"/>
    <property type="project" value="UniProtKB-KW"/>
</dbReference>
<dbReference type="NCBIfam" id="NF004469">
    <property type="entry name" value="PRK05800.1"/>
    <property type="match status" value="1"/>
</dbReference>
<evidence type="ECO:0000256" key="13">
    <source>
        <dbReference type="ARBA" id="ARBA00022777"/>
    </source>
</evidence>
<evidence type="ECO:0000256" key="14">
    <source>
        <dbReference type="ARBA" id="ARBA00022840"/>
    </source>
</evidence>
<feature type="active site" description="GMP-histidine intermediate" evidence="18">
    <location>
        <position position="52"/>
    </location>
</feature>
<sequence>MREKKLILVTGGARSGKSSFAERLAKEAQKPVTYIATCQPLDEEMAFRIQEHRKRRPKNWKTVEEPFNPTDIIAKEGKSDGVILLDCLALLVSNLLLREKDPNDPKSFSRVIEEIENLAITCRSVKGEVIVVTNEVGMGVVPEYPLGRTYRDLLGKANQIMALYSDSVYLLVCGIPVDVKHLNRVLEKGVYDLQ</sequence>
<dbReference type="InterPro" id="IPR027417">
    <property type="entry name" value="P-loop_NTPase"/>
</dbReference>
<evidence type="ECO:0000256" key="3">
    <source>
        <dbReference type="ARBA" id="ARBA00001522"/>
    </source>
</evidence>
<feature type="binding site" evidence="19">
    <location>
        <position position="86"/>
    </location>
    <ligand>
        <name>GTP</name>
        <dbReference type="ChEBI" id="CHEBI:37565"/>
    </ligand>
</feature>
<comment type="catalytic activity">
    <reaction evidence="3">
        <text>adenosylcob(III)inamide + GTP = adenosylcob(III)inamide phosphate + GDP + H(+)</text>
        <dbReference type="Rhea" id="RHEA:15765"/>
        <dbReference type="ChEBI" id="CHEBI:2480"/>
        <dbReference type="ChEBI" id="CHEBI:15378"/>
        <dbReference type="ChEBI" id="CHEBI:37565"/>
        <dbReference type="ChEBI" id="CHEBI:58189"/>
        <dbReference type="ChEBI" id="CHEBI:58502"/>
        <dbReference type="EC" id="2.7.1.156"/>
    </reaction>
</comment>
<evidence type="ECO:0000256" key="16">
    <source>
        <dbReference type="ARBA" id="ARBA00029570"/>
    </source>
</evidence>
<dbReference type="GO" id="GO:0043752">
    <property type="term" value="F:adenosylcobinamide kinase activity"/>
    <property type="evidence" value="ECO:0007669"/>
    <property type="project" value="UniProtKB-EC"/>
</dbReference>
<dbReference type="EC" id="2.7.1.156" evidence="8"/>
<proteinExistence type="inferred from homology"/>
<keyword evidence="15 19" id="KW-0342">GTP-binding</keyword>
<dbReference type="InterPro" id="IPR003203">
    <property type="entry name" value="CobU/CobP"/>
</dbReference>
<evidence type="ECO:0000256" key="6">
    <source>
        <dbReference type="ARBA" id="ARBA00005159"/>
    </source>
</evidence>
<dbReference type="Proteomes" id="UP000005868">
    <property type="component" value="Chromosome"/>
</dbReference>
<evidence type="ECO:0000313" key="21">
    <source>
        <dbReference type="Proteomes" id="UP000005868"/>
    </source>
</evidence>
<evidence type="ECO:0000313" key="20">
    <source>
        <dbReference type="EMBL" id="AER65894.1"/>
    </source>
</evidence>
<dbReference type="GO" id="GO:0005525">
    <property type="term" value="F:GTP binding"/>
    <property type="evidence" value="ECO:0007669"/>
    <property type="project" value="UniProtKB-KW"/>
</dbReference>
<dbReference type="UniPathway" id="UPA00148">
    <property type="reaction ID" value="UER00236"/>
</dbReference>
<evidence type="ECO:0000256" key="17">
    <source>
        <dbReference type="ARBA" id="ARBA00030571"/>
    </source>
</evidence>
<accession>G7V5Y9</accession>
<dbReference type="KEGG" id="tli:Tlie_0148"/>
<dbReference type="PIRSF" id="PIRSF006135">
    <property type="entry name" value="CobU"/>
    <property type="match status" value="1"/>
</dbReference>
<reference evidence="21" key="1">
    <citation type="submission" date="2011-10" db="EMBL/GenBank/DDBJ databases">
        <title>The complete genome of chromosome of Thermovirga lienii DSM 17291.</title>
        <authorList>
            <consortium name="US DOE Joint Genome Institute (JGI-PGF)"/>
            <person name="Lucas S."/>
            <person name="Copeland A."/>
            <person name="Lapidus A."/>
            <person name="Glavina del Rio T."/>
            <person name="Dalin E."/>
            <person name="Tice H."/>
            <person name="Bruce D."/>
            <person name="Goodwin L."/>
            <person name="Pitluck S."/>
            <person name="Peters L."/>
            <person name="Mikhailova N."/>
            <person name="Saunders E."/>
            <person name="Kyrpides N."/>
            <person name="Mavromatis K."/>
            <person name="Ivanova N."/>
            <person name="Last F.I."/>
            <person name="Brettin T."/>
            <person name="Detter J.C."/>
            <person name="Han C."/>
            <person name="Larimer F."/>
            <person name="Land M."/>
            <person name="Hauser L."/>
            <person name="Markowitz V."/>
            <person name="Cheng J.-F."/>
            <person name="Hugenholtz P."/>
            <person name="Woyke T."/>
            <person name="Wu D."/>
            <person name="Spring S."/>
            <person name="Schroeder M."/>
            <person name="Brambilla E.-M."/>
            <person name="Klenk H.-P."/>
            <person name="Eisen J.A."/>
        </authorList>
    </citation>
    <scope>NUCLEOTIDE SEQUENCE [LARGE SCALE GENOMIC DNA]</scope>
    <source>
        <strain evidence="21">ATCC BAA-1197 / DSM 17291 / Cas60314</strain>
    </source>
</reference>
<protein>
    <recommendedName>
        <fullName evidence="16">Adenosylcobinamide kinase</fullName>
        <ecNumber evidence="8">2.7.1.156</ecNumber>
        <ecNumber evidence="9">2.7.7.62</ecNumber>
    </recommendedName>
    <alternativeName>
        <fullName evidence="17">Adenosylcobinamide-phosphate guanylyltransferase</fullName>
    </alternativeName>
</protein>
<comment type="pathway">
    <text evidence="5">Cofactor biosynthesis; adenosylcobalamin biosynthesis; adenosylcobalamin from cob(II)yrinate a,c-diamide: step 6/7.</text>
</comment>
<feature type="binding site" evidence="19">
    <location>
        <position position="64"/>
    </location>
    <ligand>
        <name>GTP</name>
        <dbReference type="ChEBI" id="CHEBI:37565"/>
    </ligand>
</feature>
<dbReference type="PANTHER" id="PTHR34848">
    <property type="match status" value="1"/>
</dbReference>
<gene>
    <name evidence="20" type="ordered locus">Tlie_0148</name>
</gene>
<dbReference type="GO" id="GO:0008820">
    <property type="term" value="F:cobinamide phosphate guanylyltransferase activity"/>
    <property type="evidence" value="ECO:0007669"/>
    <property type="project" value="UniProtKB-EC"/>
</dbReference>
<evidence type="ECO:0000256" key="15">
    <source>
        <dbReference type="ARBA" id="ARBA00023134"/>
    </source>
</evidence>
<keyword evidence="12 19" id="KW-0547">Nucleotide-binding</keyword>
<keyword evidence="14" id="KW-0067">ATP-binding</keyword>
<dbReference type="EC" id="2.7.7.62" evidence="9"/>
<dbReference type="eggNOG" id="COG2087">
    <property type="taxonomic scope" value="Bacteria"/>
</dbReference>
<evidence type="ECO:0000256" key="10">
    <source>
        <dbReference type="ARBA" id="ARBA00022573"/>
    </source>
</evidence>
<evidence type="ECO:0000256" key="19">
    <source>
        <dbReference type="PIRSR" id="PIRSR006135-2"/>
    </source>
</evidence>
<dbReference type="SUPFAM" id="SSF52540">
    <property type="entry name" value="P-loop containing nucleoside triphosphate hydrolases"/>
    <property type="match status" value="1"/>
</dbReference>
<comment type="catalytic activity">
    <reaction evidence="2">
        <text>adenosylcob(III)inamide phosphate + GTP + H(+) = adenosylcob(III)inamide-GDP + diphosphate</text>
        <dbReference type="Rhea" id="RHEA:22712"/>
        <dbReference type="ChEBI" id="CHEBI:15378"/>
        <dbReference type="ChEBI" id="CHEBI:33019"/>
        <dbReference type="ChEBI" id="CHEBI:37565"/>
        <dbReference type="ChEBI" id="CHEBI:58502"/>
        <dbReference type="ChEBI" id="CHEBI:60487"/>
        <dbReference type="EC" id="2.7.7.62"/>
    </reaction>
</comment>
<dbReference type="Gene3D" id="3.40.50.300">
    <property type="entry name" value="P-loop containing nucleotide triphosphate hydrolases"/>
    <property type="match status" value="1"/>
</dbReference>
<evidence type="ECO:0000256" key="8">
    <source>
        <dbReference type="ARBA" id="ARBA00012016"/>
    </source>
</evidence>
<keyword evidence="13 20" id="KW-0418">Kinase</keyword>
<feature type="binding site" evidence="19">
    <location>
        <begin position="11"/>
        <end position="18"/>
    </location>
    <ligand>
        <name>GTP</name>
        <dbReference type="ChEBI" id="CHEBI:37565"/>
    </ligand>
</feature>